<evidence type="ECO:0000256" key="1">
    <source>
        <dbReference type="ARBA" id="ARBA00004496"/>
    </source>
</evidence>
<evidence type="ECO:0000256" key="6">
    <source>
        <dbReference type="ARBA" id="ARBA00022723"/>
    </source>
</evidence>
<dbReference type="PANTHER" id="PTHR33540">
    <property type="entry name" value="TRNA THREONYLCARBAMOYLADENOSINE BIOSYNTHESIS PROTEIN TSAE"/>
    <property type="match status" value="1"/>
</dbReference>
<dbReference type="EMBL" id="JABXIY010000010">
    <property type="protein sequence ID" value="NVK96024.1"/>
    <property type="molecule type" value="Genomic_DNA"/>
</dbReference>
<keyword evidence="7" id="KW-0547">Nucleotide-binding</keyword>
<dbReference type="Gene3D" id="3.40.50.300">
    <property type="entry name" value="P-loop containing nucleotide triphosphate hydrolases"/>
    <property type="match status" value="1"/>
</dbReference>
<dbReference type="RefSeq" id="WP_011049540.1">
    <property type="nucleotide sequence ID" value="NZ_CP076685.1"/>
</dbReference>
<dbReference type="InterPro" id="IPR027417">
    <property type="entry name" value="P-loop_NTPase"/>
</dbReference>
<comment type="similarity">
    <text evidence="2">Belongs to the TsaE family.</text>
</comment>
<dbReference type="Proteomes" id="UP000565723">
    <property type="component" value="Unassembled WGS sequence"/>
</dbReference>
<evidence type="ECO:0000256" key="7">
    <source>
        <dbReference type="ARBA" id="ARBA00022741"/>
    </source>
</evidence>
<dbReference type="PANTHER" id="PTHR33540:SF2">
    <property type="entry name" value="TRNA THREONYLCARBAMOYLADENOSINE BIOSYNTHESIS PROTEIN TSAE"/>
    <property type="match status" value="1"/>
</dbReference>
<evidence type="ECO:0000313" key="12">
    <source>
        <dbReference type="Proteomes" id="UP000565723"/>
    </source>
</evidence>
<evidence type="ECO:0000256" key="4">
    <source>
        <dbReference type="ARBA" id="ARBA00022490"/>
    </source>
</evidence>
<name>A0A850LDB3_9RHOB</name>
<keyword evidence="11" id="KW-0808">Transferase</keyword>
<dbReference type="GO" id="GO:0016740">
    <property type="term" value="F:transferase activity"/>
    <property type="evidence" value="ECO:0007669"/>
    <property type="project" value="UniProtKB-KW"/>
</dbReference>
<dbReference type="GO" id="GO:0002949">
    <property type="term" value="P:tRNA threonylcarbamoyladenosine modification"/>
    <property type="evidence" value="ECO:0007669"/>
    <property type="project" value="InterPro"/>
</dbReference>
<evidence type="ECO:0000256" key="3">
    <source>
        <dbReference type="ARBA" id="ARBA00019010"/>
    </source>
</evidence>
<dbReference type="NCBIfam" id="TIGR00150">
    <property type="entry name" value="T6A_YjeE"/>
    <property type="match status" value="1"/>
</dbReference>
<dbReference type="SUPFAM" id="SSF52540">
    <property type="entry name" value="P-loop containing nucleoside triphosphate hydrolases"/>
    <property type="match status" value="1"/>
</dbReference>
<dbReference type="GO" id="GO:0005737">
    <property type="term" value="C:cytoplasm"/>
    <property type="evidence" value="ECO:0007669"/>
    <property type="project" value="UniProtKB-SubCell"/>
</dbReference>
<proteinExistence type="inferred from homology"/>
<keyword evidence="6" id="KW-0479">Metal-binding</keyword>
<dbReference type="GO" id="GO:0046872">
    <property type="term" value="F:metal ion binding"/>
    <property type="evidence" value="ECO:0007669"/>
    <property type="project" value="UniProtKB-KW"/>
</dbReference>
<dbReference type="OMA" id="VCLIEWA"/>
<reference evidence="11 12" key="1">
    <citation type="journal article" date="2020" name="Proc. Natl. Acad. Sci. U.S.A.">
        <title>Ecological drivers of bacterial community assembly in synthetic phycospheres.</title>
        <authorList>
            <person name="Fu H."/>
            <person name="Uchimiya M."/>
            <person name="Gore J."/>
            <person name="Moran M.A."/>
        </authorList>
    </citation>
    <scope>NUCLEOTIDE SEQUENCE [LARGE SCALE GENOMIC DNA]</scope>
    <source>
        <strain evidence="11">HF-Din03</strain>
    </source>
</reference>
<dbReference type="GO" id="GO:0005524">
    <property type="term" value="F:ATP binding"/>
    <property type="evidence" value="ECO:0007669"/>
    <property type="project" value="UniProtKB-KW"/>
</dbReference>
<keyword evidence="8" id="KW-0067">ATP-binding</keyword>
<evidence type="ECO:0000256" key="10">
    <source>
        <dbReference type="ARBA" id="ARBA00032441"/>
    </source>
</evidence>
<accession>A0A850LDB3</accession>
<evidence type="ECO:0000256" key="2">
    <source>
        <dbReference type="ARBA" id="ARBA00007599"/>
    </source>
</evidence>
<comment type="subcellular location">
    <subcellularLocation>
        <location evidence="1">Cytoplasm</location>
    </subcellularLocation>
</comment>
<sequence>MTASPLILHLDNPDETAHLAVRLGAALAPGDCLLLSGEIGSGKTHFARHLIQSLLPVAEDIPSPTFTLVQVYDSARGEIWHSDLYRLTGLDEIEELGLSEAFSDAITLVEWPDRLGPLTPDHALHLSFETDPADELKRRLTLSWSDPKWDPRIEALK</sequence>
<evidence type="ECO:0000256" key="8">
    <source>
        <dbReference type="ARBA" id="ARBA00022840"/>
    </source>
</evidence>
<dbReference type="Pfam" id="PF02367">
    <property type="entry name" value="TsaE"/>
    <property type="match status" value="1"/>
</dbReference>
<gene>
    <name evidence="11" type="primary">tsaE</name>
    <name evidence="11" type="ORF">HW564_03755</name>
</gene>
<dbReference type="InterPro" id="IPR003442">
    <property type="entry name" value="T6A_TsaE"/>
</dbReference>
<evidence type="ECO:0000256" key="5">
    <source>
        <dbReference type="ARBA" id="ARBA00022694"/>
    </source>
</evidence>
<comment type="caution">
    <text evidence="11">The sequence shown here is derived from an EMBL/GenBank/DDBJ whole genome shotgun (WGS) entry which is preliminary data.</text>
</comment>
<evidence type="ECO:0000256" key="9">
    <source>
        <dbReference type="ARBA" id="ARBA00022842"/>
    </source>
</evidence>
<dbReference type="AlphaFoldDB" id="A0A850LDB3"/>
<keyword evidence="4" id="KW-0963">Cytoplasm</keyword>
<evidence type="ECO:0000313" key="11">
    <source>
        <dbReference type="EMBL" id="NVK96024.1"/>
    </source>
</evidence>
<keyword evidence="9" id="KW-0460">Magnesium</keyword>
<protein>
    <recommendedName>
        <fullName evidence="3">tRNA threonylcarbamoyladenosine biosynthesis protein TsaE</fullName>
    </recommendedName>
    <alternativeName>
        <fullName evidence="10">t(6)A37 threonylcarbamoyladenosine biosynthesis protein TsaE</fullName>
    </alternativeName>
</protein>
<organism evidence="11 12">
    <name type="scientific">Ruegeria pomeroyi</name>
    <dbReference type="NCBI Taxonomy" id="89184"/>
    <lineage>
        <taxon>Bacteria</taxon>
        <taxon>Pseudomonadati</taxon>
        <taxon>Pseudomonadota</taxon>
        <taxon>Alphaproteobacteria</taxon>
        <taxon>Rhodobacterales</taxon>
        <taxon>Roseobacteraceae</taxon>
        <taxon>Ruegeria</taxon>
    </lineage>
</organism>
<keyword evidence="5" id="KW-0819">tRNA processing</keyword>